<feature type="transmembrane region" description="Helical" evidence="1">
    <location>
        <begin position="198"/>
        <end position="216"/>
    </location>
</feature>
<keyword evidence="1" id="KW-1133">Transmembrane helix</keyword>
<evidence type="ECO:0000313" key="2">
    <source>
        <dbReference type="EMBL" id="RDY21622.1"/>
    </source>
</evidence>
<evidence type="ECO:0000256" key="1">
    <source>
        <dbReference type="SAM" id="Phobius"/>
    </source>
</evidence>
<organism evidence="2 3">
    <name type="scientific">Criibacterium bergeronii</name>
    <dbReference type="NCBI Taxonomy" id="1871336"/>
    <lineage>
        <taxon>Bacteria</taxon>
        <taxon>Bacillati</taxon>
        <taxon>Bacillota</taxon>
        <taxon>Clostridia</taxon>
        <taxon>Peptostreptococcales</taxon>
        <taxon>Filifactoraceae</taxon>
        <taxon>Criibacterium</taxon>
    </lineage>
</organism>
<gene>
    <name evidence="2" type="ORF">BBG48_003315</name>
</gene>
<feature type="transmembrane region" description="Helical" evidence="1">
    <location>
        <begin position="12"/>
        <end position="30"/>
    </location>
</feature>
<evidence type="ECO:0000313" key="3">
    <source>
        <dbReference type="Proteomes" id="UP000093352"/>
    </source>
</evidence>
<keyword evidence="3" id="KW-1185">Reference proteome</keyword>
<dbReference type="RefSeq" id="WP_068911908.1">
    <property type="nucleotide sequence ID" value="NZ_MBEW02000005.1"/>
</dbReference>
<accession>A0A371IMA4</accession>
<keyword evidence="1" id="KW-0472">Membrane</keyword>
<name>A0A371IMA4_9FIRM</name>
<comment type="caution">
    <text evidence="2">The sequence shown here is derived from an EMBL/GenBank/DDBJ whole genome shotgun (WGS) entry which is preliminary data.</text>
</comment>
<proteinExistence type="predicted"/>
<feature type="transmembrane region" description="Helical" evidence="1">
    <location>
        <begin position="36"/>
        <end position="54"/>
    </location>
</feature>
<sequence length="229" mass="26015">MLKTTIKQLIKRFFFAYAILLVITLVISLQTTDFSGYINSVALYILVTSLFISTTMKSRAKNLLLTNTPIPRKDYLNATFIIGFMFVLIGFMIFTGIAIIRIQNFNQLTYIPDYDTYKNLGMLEMFSEKIPVNADIVPLLLLSFCHFLCLEFFIIFCAFVFAPFNIISVVVIWFLGLGGLSSLIFAKMTSSIFYSKNFAMAIAYVISVLISLVVFYKLSAAALKNRDFE</sequence>
<dbReference type="EMBL" id="MBEW02000005">
    <property type="protein sequence ID" value="RDY21622.1"/>
    <property type="molecule type" value="Genomic_DNA"/>
</dbReference>
<keyword evidence="1" id="KW-0812">Transmembrane</keyword>
<reference evidence="2 3" key="1">
    <citation type="journal article" date="2016" name="Genome Announc.">
        <title>Draft Genome Sequence of Criibacterium bergeronii gen. nov., sp. nov., Strain CCRI-22567T, Isolated from a Vaginal Sample from a Woman with Bacterial Vaginosis.</title>
        <authorList>
            <person name="Maheux A.F."/>
            <person name="Berube E."/>
            <person name="Boudreau D.K."/>
            <person name="Raymond F."/>
            <person name="Corbeil J."/>
            <person name="Roy P.H."/>
            <person name="Boissinot M."/>
            <person name="Omar R.F."/>
        </authorList>
    </citation>
    <scope>NUCLEOTIDE SEQUENCE [LARGE SCALE GENOMIC DNA]</scope>
    <source>
        <strain evidence="2 3">CCRI-22567</strain>
    </source>
</reference>
<feature type="transmembrane region" description="Helical" evidence="1">
    <location>
        <begin position="166"/>
        <end position="186"/>
    </location>
</feature>
<dbReference type="STRING" id="1871336.BBG48_05880"/>
<dbReference type="Proteomes" id="UP000093352">
    <property type="component" value="Unassembled WGS sequence"/>
</dbReference>
<protein>
    <submittedName>
        <fullName evidence="2">Uncharacterized protein</fullName>
    </submittedName>
</protein>
<feature type="transmembrane region" description="Helical" evidence="1">
    <location>
        <begin position="75"/>
        <end position="100"/>
    </location>
</feature>
<feature type="transmembrane region" description="Helical" evidence="1">
    <location>
        <begin position="136"/>
        <end position="159"/>
    </location>
</feature>
<dbReference type="AlphaFoldDB" id="A0A371IMA4"/>